<accession>A0A3B9IJ72</accession>
<dbReference type="Proteomes" id="UP000257706">
    <property type="component" value="Unassembled WGS sequence"/>
</dbReference>
<dbReference type="InterPro" id="IPR029062">
    <property type="entry name" value="Class_I_gatase-like"/>
</dbReference>
<dbReference type="AlphaFoldDB" id="A0A3B9IJ72"/>
<dbReference type="InterPro" id="IPR009057">
    <property type="entry name" value="Homeodomain-like_sf"/>
</dbReference>
<dbReference type="CDD" id="cd03136">
    <property type="entry name" value="GATase1_AraC_ArgR_like"/>
    <property type="match status" value="1"/>
</dbReference>
<dbReference type="SUPFAM" id="SSF52317">
    <property type="entry name" value="Class I glutamine amidotransferase-like"/>
    <property type="match status" value="1"/>
</dbReference>
<keyword evidence="2" id="KW-0804">Transcription</keyword>
<gene>
    <name evidence="4" type="ORF">DCK97_08130</name>
</gene>
<comment type="caution">
    <text evidence="4">The sequence shown here is derived from an EMBL/GenBank/DDBJ whole genome shotgun (WGS) entry which is preliminary data.</text>
</comment>
<dbReference type="PANTHER" id="PTHR43130:SF3">
    <property type="entry name" value="HTH-TYPE TRANSCRIPTIONAL REGULATOR RV1931C"/>
    <property type="match status" value="1"/>
</dbReference>
<feature type="domain" description="HTH araC/xylS-type" evidence="3">
    <location>
        <begin position="223"/>
        <end position="321"/>
    </location>
</feature>
<dbReference type="InterPro" id="IPR018060">
    <property type="entry name" value="HTH_AraC"/>
</dbReference>
<dbReference type="Gene3D" id="3.40.50.880">
    <property type="match status" value="1"/>
</dbReference>
<dbReference type="Gene3D" id="1.10.10.60">
    <property type="entry name" value="Homeodomain-like"/>
    <property type="match status" value="1"/>
</dbReference>
<dbReference type="InterPro" id="IPR052158">
    <property type="entry name" value="INH-QAR"/>
</dbReference>
<protein>
    <submittedName>
        <fullName evidence="4">AraC family transcriptional regulator</fullName>
    </submittedName>
</protein>
<reference evidence="4 5" key="1">
    <citation type="journal article" date="2018" name="Nat. Biotechnol.">
        <title>A standardized bacterial taxonomy based on genome phylogeny substantially revises the tree of life.</title>
        <authorList>
            <person name="Parks D.H."/>
            <person name="Chuvochina M."/>
            <person name="Waite D.W."/>
            <person name="Rinke C."/>
            <person name="Skarshewski A."/>
            <person name="Chaumeil P.A."/>
            <person name="Hugenholtz P."/>
        </authorList>
    </citation>
    <scope>NUCLEOTIDE SEQUENCE [LARGE SCALE GENOMIC DNA]</scope>
    <source>
        <strain evidence="4">UBA8739</strain>
    </source>
</reference>
<dbReference type="GO" id="GO:0003700">
    <property type="term" value="F:DNA-binding transcription factor activity"/>
    <property type="evidence" value="ECO:0007669"/>
    <property type="project" value="InterPro"/>
</dbReference>
<sequence>MTPARKRLRVGFLLADRFTLSAFANFVDVLRLAADEADRSRPILCDWTVLSDDMNPIRSSCGVKVQPDTRLDRAGTYDYLVVVGGLIREASGLSPASMQFLQAAARGGVPLVGLCTGVFLLHEAGLLDGYRCCVSWFHHDDFLERFGSTRPVSDQIFVVDRDRLTCSGGHSAAHLAAYLVETHIGRVAAIKSLSILIIDEAMTGDKPQPGGGSPLTARDPLVRKALIRMRQRLEDPASVDELAADLGVGRRKLERSFQADLGLSPARAGQRLRLDAARHLLATTSRTVTDIAHATGFCDASHLINMFRGAFGVSPAEFRRGGPRARDLTRPSSDVGDSFDEKLAEALYRA</sequence>
<dbReference type="PROSITE" id="PS01124">
    <property type="entry name" value="HTH_ARAC_FAMILY_2"/>
    <property type="match status" value="1"/>
</dbReference>
<evidence type="ECO:0000313" key="4">
    <source>
        <dbReference type="EMBL" id="HAE47373.1"/>
    </source>
</evidence>
<dbReference type="GO" id="GO:0043565">
    <property type="term" value="F:sequence-specific DNA binding"/>
    <property type="evidence" value="ECO:0007669"/>
    <property type="project" value="InterPro"/>
</dbReference>
<evidence type="ECO:0000259" key="3">
    <source>
        <dbReference type="PROSITE" id="PS01124"/>
    </source>
</evidence>
<dbReference type="SMART" id="SM00342">
    <property type="entry name" value="HTH_ARAC"/>
    <property type="match status" value="1"/>
</dbReference>
<dbReference type="InterPro" id="IPR002818">
    <property type="entry name" value="DJ-1/PfpI"/>
</dbReference>
<evidence type="ECO:0000313" key="5">
    <source>
        <dbReference type="Proteomes" id="UP000257706"/>
    </source>
</evidence>
<dbReference type="SUPFAM" id="SSF46689">
    <property type="entry name" value="Homeodomain-like"/>
    <property type="match status" value="1"/>
</dbReference>
<dbReference type="Pfam" id="PF01965">
    <property type="entry name" value="DJ-1_PfpI"/>
    <property type="match status" value="1"/>
</dbReference>
<evidence type="ECO:0000256" key="2">
    <source>
        <dbReference type="ARBA" id="ARBA00023163"/>
    </source>
</evidence>
<keyword evidence="1" id="KW-0805">Transcription regulation</keyword>
<dbReference type="PANTHER" id="PTHR43130">
    <property type="entry name" value="ARAC-FAMILY TRANSCRIPTIONAL REGULATOR"/>
    <property type="match status" value="1"/>
</dbReference>
<proteinExistence type="predicted"/>
<evidence type="ECO:0000256" key="1">
    <source>
        <dbReference type="ARBA" id="ARBA00023015"/>
    </source>
</evidence>
<organism evidence="4 5">
    <name type="scientific">Tistrella mobilis</name>
    <dbReference type="NCBI Taxonomy" id="171437"/>
    <lineage>
        <taxon>Bacteria</taxon>
        <taxon>Pseudomonadati</taxon>
        <taxon>Pseudomonadota</taxon>
        <taxon>Alphaproteobacteria</taxon>
        <taxon>Geminicoccales</taxon>
        <taxon>Geminicoccaceae</taxon>
        <taxon>Tistrella</taxon>
    </lineage>
</organism>
<dbReference type="Pfam" id="PF12833">
    <property type="entry name" value="HTH_18"/>
    <property type="match status" value="1"/>
</dbReference>
<dbReference type="EMBL" id="DMAI01000126">
    <property type="protein sequence ID" value="HAE47373.1"/>
    <property type="molecule type" value="Genomic_DNA"/>
</dbReference>
<name>A0A3B9IJ72_9PROT</name>